<protein>
    <submittedName>
        <fullName evidence="1">Uncharacterized protein</fullName>
    </submittedName>
</protein>
<evidence type="ECO:0000313" key="2">
    <source>
        <dbReference type="Proteomes" id="UP000525078"/>
    </source>
</evidence>
<dbReference type="EMBL" id="JAATIP010000234">
    <property type="protein sequence ID" value="KAF4357604.1"/>
    <property type="molecule type" value="Genomic_DNA"/>
</dbReference>
<comment type="caution">
    <text evidence="1">The sequence shown here is derived from an EMBL/GenBank/DDBJ whole genome shotgun (WGS) entry which is preliminary data.</text>
</comment>
<gene>
    <name evidence="1" type="ORF">F8388_007140</name>
</gene>
<reference evidence="1 2" key="1">
    <citation type="journal article" date="2020" name="bioRxiv">
        <title>Sequence and annotation of 42 cannabis genomes reveals extensive copy number variation in cannabinoid synthesis and pathogen resistance genes.</title>
        <authorList>
            <person name="Mckernan K.J."/>
            <person name="Helbert Y."/>
            <person name="Kane L.T."/>
            <person name="Ebling H."/>
            <person name="Zhang L."/>
            <person name="Liu B."/>
            <person name="Eaton Z."/>
            <person name="Mclaughlin S."/>
            <person name="Kingan S."/>
            <person name="Baybayan P."/>
            <person name="Concepcion G."/>
            <person name="Jordan M."/>
            <person name="Riva A."/>
            <person name="Barbazuk W."/>
            <person name="Harkins T."/>
        </authorList>
    </citation>
    <scope>NUCLEOTIDE SEQUENCE [LARGE SCALE GENOMIC DNA]</scope>
    <source>
        <strain evidence="2">cv. Jamaican Lion 4</strain>
        <tissue evidence="1">Leaf</tissue>
    </source>
</reference>
<dbReference type="Proteomes" id="UP000525078">
    <property type="component" value="Unassembled WGS sequence"/>
</dbReference>
<evidence type="ECO:0000313" key="1">
    <source>
        <dbReference type="EMBL" id="KAF4357604.1"/>
    </source>
</evidence>
<sequence>MERLPSLSAQMRDLRFAYISAQMHGQISVMVVESDHKIKLDACKNKGALLTLAEFVISQQLFSTSQGTKFSSSLLLDFAL</sequence>
<organism evidence="1 2">
    <name type="scientific">Cannabis sativa</name>
    <name type="common">Hemp</name>
    <name type="synonym">Marijuana</name>
    <dbReference type="NCBI Taxonomy" id="3483"/>
    <lineage>
        <taxon>Eukaryota</taxon>
        <taxon>Viridiplantae</taxon>
        <taxon>Streptophyta</taxon>
        <taxon>Embryophyta</taxon>
        <taxon>Tracheophyta</taxon>
        <taxon>Spermatophyta</taxon>
        <taxon>Magnoliopsida</taxon>
        <taxon>eudicotyledons</taxon>
        <taxon>Gunneridae</taxon>
        <taxon>Pentapetalae</taxon>
        <taxon>rosids</taxon>
        <taxon>fabids</taxon>
        <taxon>Rosales</taxon>
        <taxon>Cannabaceae</taxon>
        <taxon>Cannabis</taxon>
    </lineage>
</organism>
<proteinExistence type="predicted"/>
<name>A0A7J6EGY8_CANSA</name>
<dbReference type="AlphaFoldDB" id="A0A7J6EGY8"/>
<accession>A0A7J6EGY8</accession>